<feature type="chain" id="PRO_5040151960" evidence="2">
    <location>
        <begin position="23"/>
        <end position="284"/>
    </location>
</feature>
<accession>A0A9P9F023</accession>
<keyword evidence="2" id="KW-0732">Signal</keyword>
<evidence type="ECO:0000256" key="2">
    <source>
        <dbReference type="SAM" id="SignalP"/>
    </source>
</evidence>
<evidence type="ECO:0000313" key="3">
    <source>
        <dbReference type="EMBL" id="KAH7149351.1"/>
    </source>
</evidence>
<evidence type="ECO:0000256" key="1">
    <source>
        <dbReference type="SAM" id="MobiDB-lite"/>
    </source>
</evidence>
<dbReference type="OrthoDB" id="5426294at2759"/>
<dbReference type="AlphaFoldDB" id="A0A9P9F023"/>
<keyword evidence="4" id="KW-1185">Reference proteome</keyword>
<feature type="region of interest" description="Disordered" evidence="1">
    <location>
        <begin position="231"/>
        <end position="256"/>
    </location>
</feature>
<protein>
    <submittedName>
        <fullName evidence="3">Uncharacterized protein</fullName>
    </submittedName>
</protein>
<dbReference type="Proteomes" id="UP000717696">
    <property type="component" value="Unassembled WGS sequence"/>
</dbReference>
<evidence type="ECO:0000313" key="4">
    <source>
        <dbReference type="Proteomes" id="UP000717696"/>
    </source>
</evidence>
<organism evidence="3 4">
    <name type="scientific">Dactylonectria estremocensis</name>
    <dbReference type="NCBI Taxonomy" id="1079267"/>
    <lineage>
        <taxon>Eukaryota</taxon>
        <taxon>Fungi</taxon>
        <taxon>Dikarya</taxon>
        <taxon>Ascomycota</taxon>
        <taxon>Pezizomycotina</taxon>
        <taxon>Sordariomycetes</taxon>
        <taxon>Hypocreomycetidae</taxon>
        <taxon>Hypocreales</taxon>
        <taxon>Nectriaceae</taxon>
        <taxon>Dactylonectria</taxon>
    </lineage>
</organism>
<comment type="caution">
    <text evidence="3">The sequence shown here is derived from an EMBL/GenBank/DDBJ whole genome shotgun (WGS) entry which is preliminary data.</text>
</comment>
<reference evidence="3" key="1">
    <citation type="journal article" date="2021" name="Nat. Commun.">
        <title>Genetic determinants of endophytism in the Arabidopsis root mycobiome.</title>
        <authorList>
            <person name="Mesny F."/>
            <person name="Miyauchi S."/>
            <person name="Thiergart T."/>
            <person name="Pickel B."/>
            <person name="Atanasova L."/>
            <person name="Karlsson M."/>
            <person name="Huettel B."/>
            <person name="Barry K.W."/>
            <person name="Haridas S."/>
            <person name="Chen C."/>
            <person name="Bauer D."/>
            <person name="Andreopoulos W."/>
            <person name="Pangilinan J."/>
            <person name="LaButti K."/>
            <person name="Riley R."/>
            <person name="Lipzen A."/>
            <person name="Clum A."/>
            <person name="Drula E."/>
            <person name="Henrissat B."/>
            <person name="Kohler A."/>
            <person name="Grigoriev I.V."/>
            <person name="Martin F.M."/>
            <person name="Hacquard S."/>
        </authorList>
    </citation>
    <scope>NUCLEOTIDE SEQUENCE</scope>
    <source>
        <strain evidence="3">MPI-CAGE-AT-0021</strain>
    </source>
</reference>
<feature type="signal peptide" evidence="2">
    <location>
        <begin position="1"/>
        <end position="22"/>
    </location>
</feature>
<proteinExistence type="predicted"/>
<dbReference type="EMBL" id="JAGMUU010000007">
    <property type="protein sequence ID" value="KAH7149351.1"/>
    <property type="molecule type" value="Genomic_DNA"/>
</dbReference>
<name>A0A9P9F023_9HYPO</name>
<sequence length="284" mass="28681">MRTASLLVVAAAAVANAGYTNGNGTYVCGRPNANYCLGGDIILRCDAYGHGTPGRCSDNVSGYPPLGGVSSCYEKDGSYGDASCEKNCVVYADPPYTLPPALCQPSYTSTSSTPESTTNVYSEHVPETTKPVYYNSTVPGEPSHTGEPVSYTTKCATYTYPNPTKSGESITKTITYTVPCYPTHGDNATATYNPPTNPPHTTFVPVTSEPAHNNGSCASCTGGNGGYGAGGNGGQNGGESATRLPVGPASTSTSGPETIPTGGAAANAVSGLLAAAGIAAAFLV</sequence>
<gene>
    <name evidence="3" type="ORF">B0J13DRAFT_303571</name>
</gene>